<reference evidence="2 3" key="1">
    <citation type="submission" date="2016-11" db="EMBL/GenBank/DDBJ databases">
        <authorList>
            <person name="Jaros S."/>
            <person name="Januszkiewicz K."/>
            <person name="Wedrychowicz H."/>
        </authorList>
    </citation>
    <scope>NUCLEOTIDE SEQUENCE [LARGE SCALE GENOMIC DNA]</scope>
    <source>
        <strain evidence="2 3">DSM 26883</strain>
    </source>
</reference>
<dbReference type="STRING" id="871325.SAMN05444349_11591"/>
<dbReference type="RefSeq" id="WP_025074876.1">
    <property type="nucleotide sequence ID" value="NZ_FQVD01000015.1"/>
</dbReference>
<dbReference type="SUPFAM" id="SSF159501">
    <property type="entry name" value="EreA/ChaN-like"/>
    <property type="match status" value="1"/>
</dbReference>
<protein>
    <submittedName>
        <fullName evidence="2">Erythromycin esterase homolog</fullName>
    </submittedName>
</protein>
<gene>
    <name evidence="2" type="ORF">SAMN05444349_11591</name>
</gene>
<feature type="chain" id="PRO_5030031251" evidence="1">
    <location>
        <begin position="20"/>
        <end position="591"/>
    </location>
</feature>
<dbReference type="Gene3D" id="1.20.1440.30">
    <property type="entry name" value="Biosynthetic Protein domain"/>
    <property type="match status" value="1"/>
</dbReference>
<name>A0A1M5AJF1_9BACE</name>
<keyword evidence="3" id="KW-1185">Reference proteome</keyword>
<dbReference type="PANTHER" id="PTHR31299">
    <property type="entry name" value="ESTERASE, PUTATIVE (AFU_ORTHOLOGUE AFUA_1G05850)-RELATED"/>
    <property type="match status" value="1"/>
</dbReference>
<evidence type="ECO:0000256" key="1">
    <source>
        <dbReference type="SAM" id="SignalP"/>
    </source>
</evidence>
<proteinExistence type="predicted"/>
<dbReference type="Pfam" id="PF05139">
    <property type="entry name" value="Erythro_esteras"/>
    <property type="match status" value="1"/>
</dbReference>
<dbReference type="PANTHER" id="PTHR31299:SF0">
    <property type="entry name" value="ESTERASE, PUTATIVE (AFU_ORTHOLOGUE AFUA_1G05850)-RELATED"/>
    <property type="match status" value="1"/>
</dbReference>
<dbReference type="InterPro" id="IPR007815">
    <property type="entry name" value="Emycin_Estase"/>
</dbReference>
<keyword evidence="1" id="KW-0732">Signal</keyword>
<dbReference type="InterPro" id="IPR052036">
    <property type="entry name" value="Hydrolase/PRTase-associated"/>
</dbReference>
<dbReference type="Gene3D" id="3.30.1870.10">
    <property type="entry name" value="EreA-like, domain 2"/>
    <property type="match status" value="1"/>
</dbReference>
<sequence>MKVAISILLLLSSLYTCFAQQQNITKQVSDILSFAPEGEWKKGKHAAFFMMIDSTQTYKNKHPVQCNQCYIGGVYFMLQGTIYNRLPLPVINEDSMEVSLTCKSQELKRGFLAINGIDEKEEVLYSDTLFFNNCKEWKTFRKNVSLCGVVLLGLTIGIRGNDTIFTAKKNVGRKKSIQNLWLDRIEMKVNGKNITDYTTYPFFAEPPLHKEDIMMWSDSLPHSFRDKDIVAFGETVHGSENINCTMIRLFMNEIKYGGRKLILLELPLSKMLYVNRFVQGDSAFQIDKISSIIEFSLFSDAWIDFFRWLKEYNSTTKEKVWILGTDFDVSAYLETELDLCEYLLTINRSLQNSQLRKFAQLILKSKEIHQESIAFFQSQNYFEKELGKQEAQLIQTCLQLIEKVKYEQLSRDSLMFEQIQVMMELFSSHRPVKAMIYSHLMHVKYTSNNADQSIISIPFGALCKQHYSDRFFTVGIFTDRGKTLNYHYLKKMEYCLLNQSKPGSLEYWLNQVPLDSFYVPHSLLPTKLLFSRSVGIAPNEMTEWINPSHQMDGILFIKESIPLQKKSLNVSKDNNTFIYRYKKCWDELKNE</sequence>
<organism evidence="2 3">
    <name type="scientific">Bacteroides faecichinchillae</name>
    <dbReference type="NCBI Taxonomy" id="871325"/>
    <lineage>
        <taxon>Bacteria</taxon>
        <taxon>Pseudomonadati</taxon>
        <taxon>Bacteroidota</taxon>
        <taxon>Bacteroidia</taxon>
        <taxon>Bacteroidales</taxon>
        <taxon>Bacteroidaceae</taxon>
        <taxon>Bacteroides</taxon>
    </lineage>
</organism>
<dbReference type="EMBL" id="FQVD01000015">
    <property type="protein sequence ID" value="SHF30275.1"/>
    <property type="molecule type" value="Genomic_DNA"/>
</dbReference>
<evidence type="ECO:0000313" key="2">
    <source>
        <dbReference type="EMBL" id="SHF30275.1"/>
    </source>
</evidence>
<dbReference type="GO" id="GO:0046677">
    <property type="term" value="P:response to antibiotic"/>
    <property type="evidence" value="ECO:0007669"/>
    <property type="project" value="InterPro"/>
</dbReference>
<feature type="signal peptide" evidence="1">
    <location>
        <begin position="1"/>
        <end position="19"/>
    </location>
</feature>
<accession>A0A1M5AJF1</accession>
<dbReference type="Proteomes" id="UP000184436">
    <property type="component" value="Unassembled WGS sequence"/>
</dbReference>
<dbReference type="AlphaFoldDB" id="A0A1M5AJF1"/>
<dbReference type="Gene3D" id="3.40.1660.10">
    <property type="entry name" value="EreA-like (biosynthetic domain)"/>
    <property type="match status" value="1"/>
</dbReference>
<evidence type="ECO:0000313" key="3">
    <source>
        <dbReference type="Proteomes" id="UP000184436"/>
    </source>
</evidence>
<dbReference type="OrthoDB" id="1050612at2"/>